<keyword evidence="1" id="KW-1133">Transmembrane helix</keyword>
<proteinExistence type="predicted"/>
<gene>
    <name evidence="3" type="ordered locus">A9601_03881</name>
</gene>
<accession>A2BPG5</accession>
<dbReference type="STRING" id="146891.A9601_03881"/>
<reference evidence="3 4" key="1">
    <citation type="journal article" date="2007" name="PLoS Genet.">
        <title>Patterns and implications of gene gain and loss in the evolution of Prochlorococcus.</title>
        <authorList>
            <person name="Kettler G.C."/>
            <person name="Martiny A.C."/>
            <person name="Huang K."/>
            <person name="Zucker J."/>
            <person name="Coleman M.L."/>
            <person name="Rodrigue S."/>
            <person name="Chen F."/>
            <person name="Lapidus A."/>
            <person name="Ferriera S."/>
            <person name="Johnson J."/>
            <person name="Steglich C."/>
            <person name="Church G.M."/>
            <person name="Richardson P."/>
            <person name="Chisholm S.W."/>
        </authorList>
    </citation>
    <scope>NUCLEOTIDE SEQUENCE [LARGE SCALE GENOMIC DNA]</scope>
    <source>
        <strain evidence="3 4">AS9601</strain>
    </source>
</reference>
<dbReference type="EMBL" id="CP000551">
    <property type="protein sequence ID" value="ABM69676.1"/>
    <property type="molecule type" value="Genomic_DNA"/>
</dbReference>
<feature type="transmembrane region" description="Helical" evidence="1">
    <location>
        <begin position="217"/>
        <end position="235"/>
    </location>
</feature>
<dbReference type="GO" id="GO:0080120">
    <property type="term" value="P:CAAX-box protein maturation"/>
    <property type="evidence" value="ECO:0007669"/>
    <property type="project" value="UniProtKB-ARBA"/>
</dbReference>
<dbReference type="KEGG" id="pmb:A9601_03881"/>
<feature type="transmembrane region" description="Helical" evidence="1">
    <location>
        <begin position="99"/>
        <end position="123"/>
    </location>
</feature>
<protein>
    <submittedName>
        <fullName evidence="3">Abortive infection protein</fullName>
    </submittedName>
</protein>
<dbReference type="OrthoDB" id="3034706at2"/>
<name>A2BPG5_PROMS</name>
<keyword evidence="1" id="KW-0812">Transmembrane</keyword>
<feature type="transmembrane region" description="Helical" evidence="1">
    <location>
        <begin position="21"/>
        <end position="47"/>
    </location>
</feature>
<dbReference type="eggNOG" id="COG1266">
    <property type="taxonomic scope" value="Bacteria"/>
</dbReference>
<evidence type="ECO:0000313" key="4">
    <source>
        <dbReference type="Proteomes" id="UP000002590"/>
    </source>
</evidence>
<dbReference type="InterPro" id="IPR003675">
    <property type="entry name" value="Rce1/LyrA-like_dom"/>
</dbReference>
<feature type="transmembrane region" description="Helical" evidence="1">
    <location>
        <begin position="166"/>
        <end position="184"/>
    </location>
</feature>
<organism evidence="3 4">
    <name type="scientific">Prochlorococcus marinus (strain AS9601)</name>
    <dbReference type="NCBI Taxonomy" id="146891"/>
    <lineage>
        <taxon>Bacteria</taxon>
        <taxon>Bacillati</taxon>
        <taxon>Cyanobacteriota</taxon>
        <taxon>Cyanophyceae</taxon>
        <taxon>Synechococcales</taxon>
        <taxon>Prochlorococcaceae</taxon>
        <taxon>Prochlorococcus</taxon>
    </lineage>
</organism>
<evidence type="ECO:0000256" key="1">
    <source>
        <dbReference type="SAM" id="Phobius"/>
    </source>
</evidence>
<feature type="transmembrane region" description="Helical" evidence="1">
    <location>
        <begin position="53"/>
        <end position="73"/>
    </location>
</feature>
<feature type="domain" description="CAAX prenyl protease 2/Lysostaphin resistance protein A-like" evidence="2">
    <location>
        <begin position="135"/>
        <end position="227"/>
    </location>
</feature>
<feature type="transmembrane region" description="Helical" evidence="1">
    <location>
        <begin position="263"/>
        <end position="281"/>
    </location>
</feature>
<feature type="transmembrane region" description="Helical" evidence="1">
    <location>
        <begin position="135"/>
        <end position="154"/>
    </location>
</feature>
<evidence type="ECO:0000313" key="3">
    <source>
        <dbReference type="EMBL" id="ABM69676.1"/>
    </source>
</evidence>
<dbReference type="GO" id="GO:0004175">
    <property type="term" value="F:endopeptidase activity"/>
    <property type="evidence" value="ECO:0007669"/>
    <property type="project" value="UniProtKB-ARBA"/>
</dbReference>
<dbReference type="Proteomes" id="UP000002590">
    <property type="component" value="Chromosome"/>
</dbReference>
<evidence type="ECO:0000259" key="2">
    <source>
        <dbReference type="Pfam" id="PF02517"/>
    </source>
</evidence>
<dbReference type="PANTHER" id="PTHR39430">
    <property type="entry name" value="MEMBRANE-ASSOCIATED PROTEASE-RELATED"/>
    <property type="match status" value="1"/>
</dbReference>
<dbReference type="HOGENOM" id="CLU_062525_0_0_3"/>
<dbReference type="PANTHER" id="PTHR39430:SF1">
    <property type="entry name" value="PROTEASE"/>
    <property type="match status" value="1"/>
</dbReference>
<dbReference type="Pfam" id="PF02517">
    <property type="entry name" value="Rce1-like"/>
    <property type="match status" value="1"/>
</dbReference>
<keyword evidence="1" id="KW-0472">Membrane</keyword>
<dbReference type="AlphaFoldDB" id="A2BPG5"/>
<sequence>MNIFFQRIKYLYLKTFILRPKIISTIIFIPFLYLLGWILAIPLIFLSIEKENISLIGTIITFLIFVISLPKWFEVRWKINNVWKLVGIKKTNRNRKSSFYFLKGLLGAIILLSAILIPIVLFNDVIWLGEISIDILINSLLLIFGVGFAEELIFRGWLIEELKNQFGLKKALIFQASIFSIVHIGFNLPLWQMISILSGLFLLGIFLAFVRLNNNNSLWGCIGLHGGLVGGWFLVNNGLFEISKDVPIWLVGPGNINTNPLGGFWGISMLIFLCFLYFFILKKNQKFN</sequence>
<feature type="transmembrane region" description="Helical" evidence="1">
    <location>
        <begin position="190"/>
        <end position="210"/>
    </location>
</feature>